<reference evidence="5 6" key="1">
    <citation type="submission" date="2019-02" db="EMBL/GenBank/DDBJ databases">
        <title>Deep-cultivation of Planctomycetes and their phenomic and genomic characterization uncovers novel biology.</title>
        <authorList>
            <person name="Wiegand S."/>
            <person name="Jogler M."/>
            <person name="Boedeker C."/>
            <person name="Pinto D."/>
            <person name="Vollmers J."/>
            <person name="Rivas-Marin E."/>
            <person name="Kohn T."/>
            <person name="Peeters S.H."/>
            <person name="Heuer A."/>
            <person name="Rast P."/>
            <person name="Oberbeckmann S."/>
            <person name="Bunk B."/>
            <person name="Jeske O."/>
            <person name="Meyerdierks A."/>
            <person name="Storesund J.E."/>
            <person name="Kallscheuer N."/>
            <person name="Luecker S."/>
            <person name="Lage O.M."/>
            <person name="Pohl T."/>
            <person name="Merkel B.J."/>
            <person name="Hornburger P."/>
            <person name="Mueller R.-W."/>
            <person name="Bruemmer F."/>
            <person name="Labrenz M."/>
            <person name="Spormann A.M."/>
            <person name="Op Den Camp H."/>
            <person name="Overmann J."/>
            <person name="Amann R."/>
            <person name="Jetten M.S.M."/>
            <person name="Mascher T."/>
            <person name="Medema M.H."/>
            <person name="Devos D.P."/>
            <person name="Kaster A.-K."/>
            <person name="Ovreas L."/>
            <person name="Rohde M."/>
            <person name="Galperin M.Y."/>
            <person name="Jogler C."/>
        </authorList>
    </citation>
    <scope>NUCLEOTIDE SEQUENCE [LARGE SCALE GENOMIC DNA]</scope>
    <source>
        <strain evidence="5 6">Pla111</strain>
    </source>
</reference>
<dbReference type="PANTHER" id="PTHR43179">
    <property type="entry name" value="RHAMNOSYLTRANSFERASE WBBL"/>
    <property type="match status" value="1"/>
</dbReference>
<evidence type="ECO:0000313" key="5">
    <source>
        <dbReference type="EMBL" id="TWT47397.1"/>
    </source>
</evidence>
<evidence type="ECO:0000259" key="4">
    <source>
        <dbReference type="Pfam" id="PF00535"/>
    </source>
</evidence>
<dbReference type="EMBL" id="SJPH01000002">
    <property type="protein sequence ID" value="TWT47397.1"/>
    <property type="molecule type" value="Genomic_DNA"/>
</dbReference>
<accession>A0A5C5WA75</accession>
<name>A0A5C5WA75_9BACT</name>
<organism evidence="5 6">
    <name type="scientific">Botrimarina hoheduenensis</name>
    <dbReference type="NCBI Taxonomy" id="2528000"/>
    <lineage>
        <taxon>Bacteria</taxon>
        <taxon>Pseudomonadati</taxon>
        <taxon>Planctomycetota</taxon>
        <taxon>Planctomycetia</taxon>
        <taxon>Pirellulales</taxon>
        <taxon>Lacipirellulaceae</taxon>
        <taxon>Botrimarina</taxon>
    </lineage>
</organism>
<sequence length="356" mass="39784">MENLPFKYAETFGLVSIIMPTRNGRRYLVEALQGISNQNYPNWELIVVEDGSQDGAEELVRQFAGQHLDNRVVYRRNETSCGAAYTRNLAFLESAGEYVAFHDCDDKWLPTHLQACVSTLEETGDDLAYSTVVMFADADGSTMGVWGPTSWEVQSFPQSMFGRSYVTPSATVTRRSVIGEIGVWDSQYHCCEDADFMMRAAYAGKRFRYVPGVHCLYRKEHDGATTQKLAQTIEESSLIAKRYLSMPGIDGRAARHAVAATMAVAAKLHQTRPRTIDPSATPSRAARIYARAWRLHRSRWRYLFKAVYSACRYGVSKGVQPIYRPNLPPWASASAPIESYAPPVAAPLATQDRQAA</sequence>
<feature type="domain" description="Glycosyltransferase 2-like" evidence="4">
    <location>
        <begin position="16"/>
        <end position="181"/>
    </location>
</feature>
<dbReference type="OrthoDB" id="9772170at2"/>
<dbReference type="InterPro" id="IPR001173">
    <property type="entry name" value="Glyco_trans_2-like"/>
</dbReference>
<dbReference type="SUPFAM" id="SSF53448">
    <property type="entry name" value="Nucleotide-diphospho-sugar transferases"/>
    <property type="match status" value="1"/>
</dbReference>
<dbReference type="GO" id="GO:0016757">
    <property type="term" value="F:glycosyltransferase activity"/>
    <property type="evidence" value="ECO:0007669"/>
    <property type="project" value="UniProtKB-KW"/>
</dbReference>
<comment type="similarity">
    <text evidence="1">Belongs to the glycosyltransferase 2 family.</text>
</comment>
<dbReference type="EC" id="2.4.1.305" evidence="5"/>
<dbReference type="AlphaFoldDB" id="A0A5C5WA75"/>
<keyword evidence="2 5" id="KW-0328">Glycosyltransferase</keyword>
<comment type="caution">
    <text evidence="5">The sequence shown here is derived from an EMBL/GenBank/DDBJ whole genome shotgun (WGS) entry which is preliminary data.</text>
</comment>
<keyword evidence="6" id="KW-1185">Reference proteome</keyword>
<dbReference type="InterPro" id="IPR029044">
    <property type="entry name" value="Nucleotide-diphossugar_trans"/>
</dbReference>
<dbReference type="Proteomes" id="UP000318995">
    <property type="component" value="Unassembled WGS sequence"/>
</dbReference>
<dbReference type="PANTHER" id="PTHR43179:SF12">
    <property type="entry name" value="GALACTOFURANOSYLTRANSFERASE GLFT2"/>
    <property type="match status" value="1"/>
</dbReference>
<dbReference type="Pfam" id="PF00535">
    <property type="entry name" value="Glycos_transf_2"/>
    <property type="match status" value="1"/>
</dbReference>
<evidence type="ECO:0000256" key="3">
    <source>
        <dbReference type="ARBA" id="ARBA00022679"/>
    </source>
</evidence>
<dbReference type="RefSeq" id="WP_146571981.1">
    <property type="nucleotide sequence ID" value="NZ_SJPH01000002.1"/>
</dbReference>
<protein>
    <submittedName>
        <fullName evidence="5">UDP-Glc:alpha-D-GlcNAc-diphosphoundecaprenol beta-1,3-glucosyltransferase WfgD</fullName>
        <ecNumber evidence="5">2.4.1.305</ecNumber>
    </submittedName>
</protein>
<evidence type="ECO:0000313" key="6">
    <source>
        <dbReference type="Proteomes" id="UP000318995"/>
    </source>
</evidence>
<evidence type="ECO:0000256" key="2">
    <source>
        <dbReference type="ARBA" id="ARBA00022676"/>
    </source>
</evidence>
<keyword evidence="3 5" id="KW-0808">Transferase</keyword>
<proteinExistence type="inferred from homology"/>
<gene>
    <name evidence="5" type="primary">wfgD</name>
    <name evidence="5" type="ORF">Pla111_10110</name>
</gene>
<evidence type="ECO:0000256" key="1">
    <source>
        <dbReference type="ARBA" id="ARBA00006739"/>
    </source>
</evidence>
<dbReference type="Gene3D" id="3.90.550.10">
    <property type="entry name" value="Spore Coat Polysaccharide Biosynthesis Protein SpsA, Chain A"/>
    <property type="match status" value="1"/>
</dbReference>